<dbReference type="InterPro" id="IPR050991">
    <property type="entry name" value="ECM_Regulatory_Proteins"/>
</dbReference>
<dbReference type="PANTHER" id="PTHR46708">
    <property type="entry name" value="TENASCIN"/>
    <property type="match status" value="1"/>
</dbReference>
<evidence type="ECO:0000256" key="2">
    <source>
        <dbReference type="ARBA" id="ARBA00025789"/>
    </source>
</evidence>
<reference evidence="5" key="1">
    <citation type="submission" date="2025-08" db="UniProtKB">
        <authorList>
            <consortium name="Ensembl"/>
        </authorList>
    </citation>
    <scope>IDENTIFICATION</scope>
</reference>
<evidence type="ECO:0000259" key="4">
    <source>
        <dbReference type="PROSITE" id="PS50853"/>
    </source>
</evidence>
<evidence type="ECO:0000256" key="3">
    <source>
        <dbReference type="SAM" id="SignalP"/>
    </source>
</evidence>
<dbReference type="CDD" id="cd00063">
    <property type="entry name" value="FN3"/>
    <property type="match status" value="1"/>
</dbReference>
<sequence>MKPLLPVSCLLLLLWLSKIKGVAACSQDCSSINVTVTTTTITIFSVNFTISNVTYADDQRWANHSLEKTTISKLEPGVKYTVTLSFNNGTCCKNITTKPSPVFDIQIENINTTAVSLRWKINDTVASEYTYRIRVEGNGTSSEVTTTTNATNTVIAGLEPGTLYNFTLYSQVADDKTEGDPFSRS</sequence>
<feature type="chain" id="PRO_5034023513" description="Fibronectin type-III domain-containing protein" evidence="3">
    <location>
        <begin position="25"/>
        <end position="185"/>
    </location>
</feature>
<keyword evidence="6" id="KW-1185">Reference proteome</keyword>
<dbReference type="SUPFAM" id="SSF49265">
    <property type="entry name" value="Fibronectin type III"/>
    <property type="match status" value="1"/>
</dbReference>
<evidence type="ECO:0000313" key="6">
    <source>
        <dbReference type="Proteomes" id="UP000694392"/>
    </source>
</evidence>
<dbReference type="Gene3D" id="2.60.40.10">
    <property type="entry name" value="Immunoglobulins"/>
    <property type="match status" value="1"/>
</dbReference>
<evidence type="ECO:0000256" key="1">
    <source>
        <dbReference type="ARBA" id="ARBA00022737"/>
    </source>
</evidence>
<dbReference type="Pfam" id="PF00041">
    <property type="entry name" value="fn3"/>
    <property type="match status" value="1"/>
</dbReference>
<keyword evidence="3" id="KW-0732">Signal</keyword>
<comment type="similarity">
    <text evidence="2">Belongs to the protein-tyrosine phosphatase family. Receptor class 3 subfamily.</text>
</comment>
<accession>A0A8D0GFQ0</accession>
<dbReference type="AlphaFoldDB" id="A0A8D0GFQ0"/>
<reference evidence="5" key="2">
    <citation type="submission" date="2025-09" db="UniProtKB">
        <authorList>
            <consortium name="Ensembl"/>
        </authorList>
    </citation>
    <scope>IDENTIFICATION</scope>
</reference>
<dbReference type="InterPro" id="IPR036116">
    <property type="entry name" value="FN3_sf"/>
</dbReference>
<evidence type="ECO:0000313" key="5">
    <source>
        <dbReference type="Ensembl" id="ENSSPUP00000004698.1"/>
    </source>
</evidence>
<feature type="domain" description="Fibronectin type-III" evidence="4">
    <location>
        <begin position="101"/>
        <end position="185"/>
    </location>
</feature>
<dbReference type="PANTHER" id="PTHR46708:SF2">
    <property type="entry name" value="FIBRONECTIN TYPE-III DOMAIN-CONTAINING PROTEIN"/>
    <property type="match status" value="1"/>
</dbReference>
<dbReference type="Ensembl" id="ENSSPUT00000004987.1">
    <property type="protein sequence ID" value="ENSSPUP00000004698.1"/>
    <property type="gene ID" value="ENSSPUG00000003631.1"/>
</dbReference>
<dbReference type="InterPro" id="IPR013783">
    <property type="entry name" value="Ig-like_fold"/>
</dbReference>
<dbReference type="SMART" id="SM00060">
    <property type="entry name" value="FN3"/>
    <property type="match status" value="1"/>
</dbReference>
<dbReference type="InterPro" id="IPR003961">
    <property type="entry name" value="FN3_dom"/>
</dbReference>
<name>A0A8D0GFQ0_SPHPU</name>
<protein>
    <recommendedName>
        <fullName evidence="4">Fibronectin type-III domain-containing protein</fullName>
    </recommendedName>
</protein>
<dbReference type="FunFam" id="2.60.40.10:FF:000362">
    <property type="entry name" value="Receptor-type tyrosine-protein phosphatase eta"/>
    <property type="match status" value="1"/>
</dbReference>
<organism evidence="5 6">
    <name type="scientific">Sphenodon punctatus</name>
    <name type="common">Tuatara</name>
    <name type="synonym">Hatteria punctata</name>
    <dbReference type="NCBI Taxonomy" id="8508"/>
    <lineage>
        <taxon>Eukaryota</taxon>
        <taxon>Metazoa</taxon>
        <taxon>Chordata</taxon>
        <taxon>Craniata</taxon>
        <taxon>Vertebrata</taxon>
        <taxon>Euteleostomi</taxon>
        <taxon>Lepidosauria</taxon>
        <taxon>Sphenodontia</taxon>
        <taxon>Sphenodontidae</taxon>
        <taxon>Sphenodon</taxon>
    </lineage>
</organism>
<keyword evidence="1" id="KW-0677">Repeat</keyword>
<proteinExistence type="inferred from homology"/>
<feature type="signal peptide" evidence="3">
    <location>
        <begin position="1"/>
        <end position="24"/>
    </location>
</feature>
<dbReference type="PROSITE" id="PS50853">
    <property type="entry name" value="FN3"/>
    <property type="match status" value="1"/>
</dbReference>
<dbReference type="Proteomes" id="UP000694392">
    <property type="component" value="Unplaced"/>
</dbReference>